<comment type="caution">
    <text evidence="2">The sequence shown here is derived from an EMBL/GenBank/DDBJ whole genome shotgun (WGS) entry which is preliminary data.</text>
</comment>
<proteinExistence type="predicted"/>
<name>A0A4R1BFV8_9ACTN</name>
<dbReference type="Proteomes" id="UP000295244">
    <property type="component" value="Unassembled WGS sequence"/>
</dbReference>
<evidence type="ECO:0000256" key="1">
    <source>
        <dbReference type="SAM" id="Phobius"/>
    </source>
</evidence>
<gene>
    <name evidence="2" type="ORF">E0L93_11070</name>
</gene>
<dbReference type="AlphaFoldDB" id="A0A4R1BFV8"/>
<keyword evidence="1" id="KW-0472">Membrane</keyword>
<evidence type="ECO:0000313" key="2">
    <source>
        <dbReference type="EMBL" id="TCJ16017.1"/>
    </source>
</evidence>
<keyword evidence="1" id="KW-0812">Transmembrane</keyword>
<reference evidence="2 3" key="1">
    <citation type="submission" date="2019-03" db="EMBL/GenBank/DDBJ databases">
        <title>Whole genome sequence of a novel Rubrobacter taiwanensis strain, isolated from Yellowstone National Park.</title>
        <authorList>
            <person name="Freed S."/>
            <person name="Ramaley R.F."/>
            <person name="Kyndt J.A."/>
        </authorList>
    </citation>
    <scope>NUCLEOTIDE SEQUENCE [LARGE SCALE GENOMIC DNA]</scope>
    <source>
        <strain evidence="2 3">Yellowstone</strain>
    </source>
</reference>
<evidence type="ECO:0000313" key="3">
    <source>
        <dbReference type="Proteomes" id="UP000295244"/>
    </source>
</evidence>
<keyword evidence="3" id="KW-1185">Reference proteome</keyword>
<keyword evidence="1" id="KW-1133">Transmembrane helix</keyword>
<feature type="transmembrane region" description="Helical" evidence="1">
    <location>
        <begin position="147"/>
        <end position="170"/>
    </location>
</feature>
<feature type="transmembrane region" description="Helical" evidence="1">
    <location>
        <begin position="33"/>
        <end position="54"/>
    </location>
</feature>
<dbReference type="OrthoDB" id="3683544at2"/>
<organism evidence="2 3">
    <name type="scientific">Rubrobacter taiwanensis</name>
    <dbReference type="NCBI Taxonomy" id="185139"/>
    <lineage>
        <taxon>Bacteria</taxon>
        <taxon>Bacillati</taxon>
        <taxon>Actinomycetota</taxon>
        <taxon>Rubrobacteria</taxon>
        <taxon>Rubrobacterales</taxon>
        <taxon>Rubrobacteraceae</taxon>
        <taxon>Rubrobacter</taxon>
    </lineage>
</organism>
<dbReference type="EMBL" id="SKBU01000019">
    <property type="protein sequence ID" value="TCJ16017.1"/>
    <property type="molecule type" value="Genomic_DNA"/>
</dbReference>
<accession>A0A4R1BFV8</accession>
<protein>
    <submittedName>
        <fullName evidence="2">Uncharacterized protein</fullName>
    </submittedName>
</protein>
<sequence>MKRHALKLSLPGIILAEAALVWSGVLDLRDAILIVVALEAALLFAVAGELALAFRGYRRARSAGMDGRRAVEEALAAVLPRKLARLAVLELRLMFCLFRWPFQHRKPEEFTYHRSSMMWVLAVMALLVAPVELLAVHLLIPWDWLKIAHLVLGVYAIFWLLAFPASLATLPHRLEPAGLRLRYGVFAEGFIPYAEISSVELARRTALKSGDGLQTQNGSACLAINCKTDVTLRLNEPHRLQGFLRRTEEVEEIHAAVDDPESFVRELRERLSAVTDSRVAGVR</sequence>
<feature type="transmembrane region" description="Helical" evidence="1">
    <location>
        <begin position="119"/>
        <end position="141"/>
    </location>
</feature>
<dbReference type="RefSeq" id="WP_132691886.1">
    <property type="nucleotide sequence ID" value="NZ_SKBU01000019.1"/>
</dbReference>